<evidence type="ECO:0000313" key="2">
    <source>
        <dbReference type="Proteomes" id="UP001431209"/>
    </source>
</evidence>
<keyword evidence="2" id="KW-1185">Reference proteome</keyword>
<dbReference type="GO" id="GO:0005634">
    <property type="term" value="C:nucleus"/>
    <property type="evidence" value="ECO:0007669"/>
    <property type="project" value="InterPro"/>
</dbReference>
<reference evidence="1 2" key="1">
    <citation type="submission" date="2024-03" db="EMBL/GenBank/DDBJ databases">
        <title>The Acrasis kona genome and developmental transcriptomes reveal deep origins of eukaryotic multicellular pathways.</title>
        <authorList>
            <person name="Sheikh S."/>
            <person name="Fu C.-J."/>
            <person name="Brown M.W."/>
            <person name="Baldauf S.L."/>
        </authorList>
    </citation>
    <scope>NUCLEOTIDE SEQUENCE [LARGE SCALE GENOMIC DNA]</scope>
    <source>
        <strain evidence="1 2">ATCC MYA-3509</strain>
    </source>
</reference>
<dbReference type="EMBL" id="JAOPGA020000167">
    <property type="protein sequence ID" value="KAL0477415.1"/>
    <property type="molecule type" value="Genomic_DNA"/>
</dbReference>
<comment type="caution">
    <text evidence="1">The sequence shown here is derived from an EMBL/GenBank/DDBJ whole genome shotgun (WGS) entry which is preliminary data.</text>
</comment>
<gene>
    <name evidence="1" type="ORF">AKO1_005800</name>
</gene>
<name>A0AAW2YK81_9EUKA</name>
<proteinExistence type="predicted"/>
<dbReference type="InterPro" id="IPR053729">
    <property type="entry name" value="MAD2L1BP_domain_sf"/>
</dbReference>
<dbReference type="PANTHER" id="PTHR15681">
    <property type="entry name" value="MAD2L1-BINDING PROTEIN"/>
    <property type="match status" value="1"/>
</dbReference>
<dbReference type="GO" id="GO:0007096">
    <property type="term" value="P:regulation of exit from mitosis"/>
    <property type="evidence" value="ECO:0007669"/>
    <property type="project" value="InterPro"/>
</dbReference>
<protein>
    <submittedName>
        <fullName evidence="1">MAD2L1BP</fullName>
    </submittedName>
</protein>
<sequence>MDLEHVSTVINLPGLDPHCCAFLLKELIKYVMYMRQQIPSLFPEVEKEAKEIEDIKKSHKRITLHQKKVLNSFNSFLSLCNDIDTLFSTIGDVKTLFFCIVLGQSVNIPHELFFVRFHMDPSIVVDQSKFPNISNNLIRRLVMNGPEIFFTLSKQRKIFLLAHVDNQHVIEGFVPKQNFKVALPKQVRRMNHEPSKRVLVVEVTTPSTQTNKQDTLEHMFSYMIKNNKQEHKDSNNMWFLSSSHIKGFTAHHGSQKDQLY</sequence>
<dbReference type="AlphaFoldDB" id="A0AAW2YK81"/>
<dbReference type="Gene3D" id="3.30.900.20">
    <property type="match status" value="1"/>
</dbReference>
<dbReference type="PANTHER" id="PTHR15681:SF1">
    <property type="entry name" value="MAD2L1-BINDING PROTEIN"/>
    <property type="match status" value="1"/>
</dbReference>
<dbReference type="InterPro" id="IPR009511">
    <property type="entry name" value="MAD1/Cdc20-bound-Mad2-bd"/>
</dbReference>
<accession>A0AAW2YK81</accession>
<organism evidence="1 2">
    <name type="scientific">Acrasis kona</name>
    <dbReference type="NCBI Taxonomy" id="1008807"/>
    <lineage>
        <taxon>Eukaryota</taxon>
        <taxon>Discoba</taxon>
        <taxon>Heterolobosea</taxon>
        <taxon>Tetramitia</taxon>
        <taxon>Eutetramitia</taxon>
        <taxon>Acrasidae</taxon>
        <taxon>Acrasis</taxon>
    </lineage>
</organism>
<dbReference type="Proteomes" id="UP001431209">
    <property type="component" value="Unassembled WGS sequence"/>
</dbReference>
<evidence type="ECO:0000313" key="1">
    <source>
        <dbReference type="EMBL" id="KAL0477415.1"/>
    </source>
</evidence>